<dbReference type="GO" id="GO:0005759">
    <property type="term" value="C:mitochondrial matrix"/>
    <property type="evidence" value="ECO:0007669"/>
    <property type="project" value="InterPro"/>
</dbReference>
<dbReference type="Gene3D" id="3.10.280.10">
    <property type="entry name" value="Mitochondrial glycoprotein"/>
    <property type="match status" value="1"/>
</dbReference>
<dbReference type="SUPFAM" id="SSF54529">
    <property type="entry name" value="Mitochondrial glycoprotein MAM33-like"/>
    <property type="match status" value="1"/>
</dbReference>
<protein>
    <submittedName>
        <fullName evidence="2">Mitochondrial acidic protein MAM33</fullName>
    </submittedName>
</protein>
<comment type="caution">
    <text evidence="2">The sequence shown here is derived from an EMBL/GenBank/DDBJ whole genome shotgun (WGS) entry which is preliminary data.</text>
</comment>
<keyword evidence="3" id="KW-1185">Reference proteome</keyword>
<dbReference type="AlphaFoldDB" id="A0A420J3N1"/>
<organism evidence="2 3">
    <name type="scientific">Golovinomyces cichoracearum</name>
    <dbReference type="NCBI Taxonomy" id="62708"/>
    <lineage>
        <taxon>Eukaryota</taxon>
        <taxon>Fungi</taxon>
        <taxon>Dikarya</taxon>
        <taxon>Ascomycota</taxon>
        <taxon>Pezizomycotina</taxon>
        <taxon>Leotiomycetes</taxon>
        <taxon>Erysiphales</taxon>
        <taxon>Erysiphaceae</taxon>
        <taxon>Golovinomyces</taxon>
    </lineage>
</organism>
<dbReference type="PANTHER" id="PTHR10826:SF1">
    <property type="entry name" value="COMPLEMENT COMPONENT 1 Q SUBCOMPONENT-BINDING PROTEIN, MITOCHONDRIAL"/>
    <property type="match status" value="1"/>
</dbReference>
<name>A0A420J3N1_9PEZI</name>
<dbReference type="InterPro" id="IPR003428">
    <property type="entry name" value="MAM33"/>
</dbReference>
<evidence type="ECO:0000256" key="1">
    <source>
        <dbReference type="SAM" id="MobiDB-lite"/>
    </source>
</evidence>
<reference evidence="2 3" key="1">
    <citation type="journal article" date="2018" name="BMC Genomics">
        <title>Comparative genome analyses reveal sequence features reflecting distinct modes of host-adaptation between dicot and monocot powdery mildew.</title>
        <authorList>
            <person name="Wu Y."/>
            <person name="Ma X."/>
            <person name="Pan Z."/>
            <person name="Kale S.D."/>
            <person name="Song Y."/>
            <person name="King H."/>
            <person name="Zhang Q."/>
            <person name="Presley C."/>
            <person name="Deng X."/>
            <person name="Wei C.I."/>
            <person name="Xiao S."/>
        </authorList>
    </citation>
    <scope>NUCLEOTIDE SEQUENCE [LARGE SCALE GENOMIC DNA]</scope>
    <source>
        <strain evidence="2">UMSG3</strain>
    </source>
</reference>
<dbReference type="PANTHER" id="PTHR10826">
    <property type="entry name" value="COMPLEMENT COMPONENT 1"/>
    <property type="match status" value="1"/>
</dbReference>
<dbReference type="EMBL" id="MCBQ01003625">
    <property type="protein sequence ID" value="RKF81388.1"/>
    <property type="molecule type" value="Genomic_DNA"/>
</dbReference>
<proteinExistence type="predicted"/>
<dbReference type="STRING" id="62708.A0A420J3N1"/>
<dbReference type="InterPro" id="IPR036561">
    <property type="entry name" value="MAM33_sf"/>
</dbReference>
<dbReference type="Pfam" id="PF02330">
    <property type="entry name" value="MAM33"/>
    <property type="match status" value="1"/>
</dbReference>
<evidence type="ECO:0000313" key="2">
    <source>
        <dbReference type="EMBL" id="RKF81388.1"/>
    </source>
</evidence>
<feature type="region of interest" description="Disordered" evidence="1">
    <location>
        <begin position="129"/>
        <end position="171"/>
    </location>
</feature>
<dbReference type="Proteomes" id="UP000283383">
    <property type="component" value="Unassembled WGS sequence"/>
</dbReference>
<sequence>MLSIRTFSRIVPRSLSRISNPSQIAPKQVLQQSIWKNIRVPAATFSTSLTRDSKGNNGDNELIRKFESELEVEKSLQSDIVQPTTIKDFMENSPFRVIDEPGKEEVVLTRTYGKEKLIQLSFSISDLSMDPEEFSGRGFDDENENENSMDGEDENEQNNGERTSDEEDSIPVPVHVVIEKPKMGALVLDLVIRDGTITVETCFYYANSEHAYAKTPDKFHERQTLYAGPSFASLDEGLQQLLERYIDERDINTTLALFVQEYMEMKEQKEYMRWLSNVKEFIKA</sequence>
<dbReference type="GO" id="GO:0042256">
    <property type="term" value="P:cytosolic ribosome assembly"/>
    <property type="evidence" value="ECO:0007669"/>
    <property type="project" value="TreeGrafter"/>
</dbReference>
<evidence type="ECO:0000313" key="3">
    <source>
        <dbReference type="Proteomes" id="UP000283383"/>
    </source>
</evidence>
<feature type="compositionally biased region" description="Acidic residues" evidence="1">
    <location>
        <begin position="141"/>
        <end position="156"/>
    </location>
</feature>
<accession>A0A420J3N1</accession>
<gene>
    <name evidence="2" type="ORF">GcM3_036039</name>
</gene>